<dbReference type="Proteomes" id="UP001212997">
    <property type="component" value="Unassembled WGS sequence"/>
</dbReference>
<evidence type="ECO:0000256" key="1">
    <source>
        <dbReference type="ARBA" id="ARBA00008325"/>
    </source>
</evidence>
<dbReference type="PANTHER" id="PTHR28023">
    <property type="entry name" value="UPF0357 PROTEIN YCL012C"/>
    <property type="match status" value="1"/>
</dbReference>
<protein>
    <submittedName>
        <fullName evidence="4">Uncharacterized protein</fullName>
    </submittedName>
</protein>
<dbReference type="InterPro" id="IPR018559">
    <property type="entry name" value="DUF2015"/>
</dbReference>
<gene>
    <name evidence="4" type="ORF">NLI96_g7789</name>
</gene>
<feature type="chain" id="PRO_5042038479" evidence="3">
    <location>
        <begin position="21"/>
        <end position="133"/>
    </location>
</feature>
<organism evidence="4 5">
    <name type="scientific">Meripilus lineatus</name>
    <dbReference type="NCBI Taxonomy" id="2056292"/>
    <lineage>
        <taxon>Eukaryota</taxon>
        <taxon>Fungi</taxon>
        <taxon>Dikarya</taxon>
        <taxon>Basidiomycota</taxon>
        <taxon>Agaricomycotina</taxon>
        <taxon>Agaricomycetes</taxon>
        <taxon>Polyporales</taxon>
        <taxon>Meripilaceae</taxon>
        <taxon>Meripilus</taxon>
    </lineage>
</organism>
<name>A0AAD5UYK1_9APHY</name>
<evidence type="ECO:0000313" key="5">
    <source>
        <dbReference type="Proteomes" id="UP001212997"/>
    </source>
</evidence>
<dbReference type="AlphaFoldDB" id="A0AAD5UYK1"/>
<dbReference type="PANTHER" id="PTHR28023:SF1">
    <property type="entry name" value="UPF0357 PROTEIN YCL012C"/>
    <property type="match status" value="1"/>
</dbReference>
<dbReference type="Pfam" id="PF09435">
    <property type="entry name" value="DUF2015"/>
    <property type="match status" value="1"/>
</dbReference>
<reference evidence="4" key="1">
    <citation type="submission" date="2022-07" db="EMBL/GenBank/DDBJ databases">
        <title>Genome Sequence of Physisporinus lineatus.</title>
        <authorList>
            <person name="Buettner E."/>
        </authorList>
    </citation>
    <scope>NUCLEOTIDE SEQUENCE</scope>
    <source>
        <strain evidence="4">VT162</strain>
    </source>
</reference>
<comment type="similarity">
    <text evidence="1">Belongs to the UPF0357 family.</text>
</comment>
<keyword evidence="5" id="KW-1185">Reference proteome</keyword>
<evidence type="ECO:0000256" key="2">
    <source>
        <dbReference type="ARBA" id="ARBA00022729"/>
    </source>
</evidence>
<keyword evidence="2 3" id="KW-0732">Signal</keyword>
<feature type="signal peptide" evidence="3">
    <location>
        <begin position="1"/>
        <end position="20"/>
    </location>
</feature>
<comment type="caution">
    <text evidence="4">The sequence shown here is derived from an EMBL/GenBank/DDBJ whole genome shotgun (WGS) entry which is preliminary data.</text>
</comment>
<evidence type="ECO:0000256" key="3">
    <source>
        <dbReference type="SAM" id="SignalP"/>
    </source>
</evidence>
<sequence>MLFFLSVLALSALLDPPISPPVVFRYRVALISHVPGPIKTLFPSLAHYAPLSTFEAQANAGLNSHNFDIEANIRDGDSRAGLDERGTQEVLEIMRREGVNFDEARLIRQNQIFRANGIDPSGMPLDAKAITRL</sequence>
<dbReference type="EMBL" id="JANAWD010000331">
    <property type="protein sequence ID" value="KAJ3481261.1"/>
    <property type="molecule type" value="Genomic_DNA"/>
</dbReference>
<proteinExistence type="inferred from homology"/>
<accession>A0AAD5UYK1</accession>
<evidence type="ECO:0000313" key="4">
    <source>
        <dbReference type="EMBL" id="KAJ3481261.1"/>
    </source>
</evidence>